<comment type="caution">
    <text evidence="1">The sequence shown here is derived from an EMBL/GenBank/DDBJ whole genome shotgun (WGS) entry which is preliminary data.</text>
</comment>
<reference evidence="1" key="1">
    <citation type="submission" date="2021-01" db="EMBL/GenBank/DDBJ databases">
        <title>Genomic Encyclopedia of Type Strains, Phase IV (KMG-IV): sequencing the most valuable type-strain genomes for metagenomic binning, comparative biology and taxonomic classification.</title>
        <authorList>
            <person name="Goeker M."/>
        </authorList>
    </citation>
    <scope>NUCLEOTIDE SEQUENCE</scope>
    <source>
        <strain evidence="1">DSM 21943</strain>
    </source>
</reference>
<proteinExistence type="predicted"/>
<keyword evidence="2" id="KW-1185">Reference proteome</keyword>
<dbReference type="EMBL" id="JAFBCV010000001">
    <property type="protein sequence ID" value="MBM7837476.1"/>
    <property type="molecule type" value="Genomic_DNA"/>
</dbReference>
<evidence type="ECO:0000313" key="1">
    <source>
        <dbReference type="EMBL" id="MBM7837476.1"/>
    </source>
</evidence>
<evidence type="ECO:0000313" key="2">
    <source>
        <dbReference type="Proteomes" id="UP001179280"/>
    </source>
</evidence>
<dbReference type="Proteomes" id="UP001179280">
    <property type="component" value="Unassembled WGS sequence"/>
</dbReference>
<accession>A0ABS2SR24</accession>
<protein>
    <recommendedName>
        <fullName evidence="3">YtxH domain-containing protein</fullName>
    </recommendedName>
</protein>
<sequence length="113" mass="12911">MAKRKWGFILAGVAIAVVLSKKEWREKVCVEVKGVKKQAEDAYGFIRDNREEMVQSARETIENVNIMWKDLSTDLKTLTQTASHMKETSEEAIQAAKEAADEIKLLKKEREDV</sequence>
<dbReference type="RefSeq" id="WP_035422329.1">
    <property type="nucleotide sequence ID" value="NZ_JAFBCV010000001.1"/>
</dbReference>
<gene>
    <name evidence="1" type="ORF">JOC54_000707</name>
</gene>
<dbReference type="SUPFAM" id="SSF58100">
    <property type="entry name" value="Bacterial hemolysins"/>
    <property type="match status" value="1"/>
</dbReference>
<evidence type="ECO:0008006" key="3">
    <source>
        <dbReference type="Google" id="ProtNLM"/>
    </source>
</evidence>
<organism evidence="1 2">
    <name type="scientific">Shouchella xiaoxiensis</name>
    <dbReference type="NCBI Taxonomy" id="766895"/>
    <lineage>
        <taxon>Bacteria</taxon>
        <taxon>Bacillati</taxon>
        <taxon>Bacillota</taxon>
        <taxon>Bacilli</taxon>
        <taxon>Bacillales</taxon>
        <taxon>Bacillaceae</taxon>
        <taxon>Shouchella</taxon>
    </lineage>
</organism>
<name>A0ABS2SR24_9BACI</name>